<gene>
    <name evidence="1" type="ORF">PG997_015242</name>
</gene>
<evidence type="ECO:0000313" key="1">
    <source>
        <dbReference type="EMBL" id="KAK8061021.1"/>
    </source>
</evidence>
<organism evidence="1 2">
    <name type="scientific">Apiospora hydei</name>
    <dbReference type="NCBI Taxonomy" id="1337664"/>
    <lineage>
        <taxon>Eukaryota</taxon>
        <taxon>Fungi</taxon>
        <taxon>Dikarya</taxon>
        <taxon>Ascomycota</taxon>
        <taxon>Pezizomycotina</taxon>
        <taxon>Sordariomycetes</taxon>
        <taxon>Xylariomycetidae</taxon>
        <taxon>Amphisphaeriales</taxon>
        <taxon>Apiosporaceae</taxon>
        <taxon>Apiospora</taxon>
    </lineage>
</organism>
<keyword evidence="2" id="KW-1185">Reference proteome</keyword>
<evidence type="ECO:0000313" key="2">
    <source>
        <dbReference type="Proteomes" id="UP001433268"/>
    </source>
</evidence>
<dbReference type="Proteomes" id="UP001433268">
    <property type="component" value="Unassembled WGS sequence"/>
</dbReference>
<dbReference type="RefSeq" id="XP_066660441.1">
    <property type="nucleotide sequence ID" value="XM_066819556.1"/>
</dbReference>
<protein>
    <submittedName>
        <fullName evidence="1">Uncharacterized protein</fullName>
    </submittedName>
</protein>
<proteinExistence type="predicted"/>
<sequence length="212" mass="23057">MWPGLEPFAIEDLVAVSKAKFEHQQREYILTLIGHTPKLQAQPRHTCSSGTTTAGRPSESLSGICSFRSVQREKGFQTPGDIQALGMHFLWFSSEFEASRESIAVVPFHARKRTQVDPWVGSCGSSKYSEISQGHSLLVLIGAGGHSPSYHSATEVGKQPPYHGNGKLLLKMDQSGQLRHFRPPCTYSSGKSRVKLISILPGPVCGLGGTGR</sequence>
<reference evidence="1 2" key="1">
    <citation type="submission" date="2023-01" db="EMBL/GenBank/DDBJ databases">
        <title>Analysis of 21 Apiospora genomes using comparative genomics revels a genus with tremendous synthesis potential of carbohydrate active enzymes and secondary metabolites.</title>
        <authorList>
            <person name="Sorensen T."/>
        </authorList>
    </citation>
    <scope>NUCLEOTIDE SEQUENCE [LARGE SCALE GENOMIC DNA]</scope>
    <source>
        <strain evidence="1 2">CBS 114990</strain>
    </source>
</reference>
<accession>A0ABR1UQ15</accession>
<dbReference type="GeneID" id="92052616"/>
<name>A0ABR1UQ15_9PEZI</name>
<dbReference type="EMBL" id="JAQQWN010000011">
    <property type="protein sequence ID" value="KAK8061021.1"/>
    <property type="molecule type" value="Genomic_DNA"/>
</dbReference>
<comment type="caution">
    <text evidence="1">The sequence shown here is derived from an EMBL/GenBank/DDBJ whole genome shotgun (WGS) entry which is preliminary data.</text>
</comment>